<dbReference type="RefSeq" id="WP_413270211.1">
    <property type="nucleotide sequence ID" value="NZ_JBHFNQ010000069.1"/>
</dbReference>
<name>A0ABV4X2U2_9CYAN</name>
<accession>A0ABV4X2U2</accession>
<evidence type="ECO:0000313" key="1">
    <source>
        <dbReference type="EMBL" id="MFB2877100.1"/>
    </source>
</evidence>
<reference evidence="1 2" key="1">
    <citation type="submission" date="2024-09" db="EMBL/GenBank/DDBJ databases">
        <title>Floridaenema gen nov. (Aerosakkonemataceae, Aerosakkonematales ord. nov., Cyanobacteria) from benthic tropical and subtropical fresh waters, with the description of four new species.</title>
        <authorList>
            <person name="Moretto J.A."/>
            <person name="Berthold D.E."/>
            <person name="Lefler F.W."/>
            <person name="Huang I.-S."/>
            <person name="Laughinghouse H. IV."/>
        </authorList>
    </citation>
    <scope>NUCLEOTIDE SEQUENCE [LARGE SCALE GENOMIC DNA]</scope>
    <source>
        <strain evidence="1 2">BLCC-F46</strain>
    </source>
</reference>
<dbReference type="GO" id="GO:0003677">
    <property type="term" value="F:DNA binding"/>
    <property type="evidence" value="ECO:0007669"/>
    <property type="project" value="UniProtKB-KW"/>
</dbReference>
<protein>
    <submittedName>
        <fullName evidence="1">DNA-binding protein</fullName>
    </submittedName>
</protein>
<keyword evidence="2" id="KW-1185">Reference proteome</keyword>
<evidence type="ECO:0000313" key="2">
    <source>
        <dbReference type="Proteomes" id="UP001576774"/>
    </source>
</evidence>
<dbReference type="EMBL" id="JBHFNQ010000069">
    <property type="protein sequence ID" value="MFB2877100.1"/>
    <property type="molecule type" value="Genomic_DNA"/>
</dbReference>
<keyword evidence="1" id="KW-0238">DNA-binding</keyword>
<organism evidence="1 2">
    <name type="scientific">Floridaenema aerugineum BLCC-F46</name>
    <dbReference type="NCBI Taxonomy" id="3153654"/>
    <lineage>
        <taxon>Bacteria</taxon>
        <taxon>Bacillati</taxon>
        <taxon>Cyanobacteriota</taxon>
        <taxon>Cyanophyceae</taxon>
        <taxon>Oscillatoriophycideae</taxon>
        <taxon>Aerosakkonematales</taxon>
        <taxon>Aerosakkonemataceae</taxon>
        <taxon>Floridanema</taxon>
        <taxon>Floridanema aerugineum</taxon>
    </lineage>
</organism>
<proteinExistence type="predicted"/>
<sequence>MTRSTNYYDDLIESFKKSPSDAAMYLEVVIEEGNPQMLRLALKNVIEAHGGVHELSEAAKLQYEKLDFALSESGCPELYNLASLLDTMGFHLAVTLKPNQ</sequence>
<dbReference type="Proteomes" id="UP001576774">
    <property type="component" value="Unassembled WGS sequence"/>
</dbReference>
<gene>
    <name evidence="1" type="ORF">ACE1CC_09440</name>
</gene>
<comment type="caution">
    <text evidence="1">The sequence shown here is derived from an EMBL/GenBank/DDBJ whole genome shotgun (WGS) entry which is preliminary data.</text>
</comment>